<dbReference type="AlphaFoldDB" id="A0AAD7W308"/>
<dbReference type="Proteomes" id="UP001221898">
    <property type="component" value="Unassembled WGS sequence"/>
</dbReference>
<accession>A0AAD7W308</accession>
<reference evidence="1" key="1">
    <citation type="journal article" date="2023" name="Science">
        <title>Genome structures resolve the early diversification of teleost fishes.</title>
        <authorList>
            <person name="Parey E."/>
            <person name="Louis A."/>
            <person name="Montfort J."/>
            <person name="Bouchez O."/>
            <person name="Roques C."/>
            <person name="Iampietro C."/>
            <person name="Lluch J."/>
            <person name="Castinel A."/>
            <person name="Donnadieu C."/>
            <person name="Desvignes T."/>
            <person name="Floi Bucao C."/>
            <person name="Jouanno E."/>
            <person name="Wen M."/>
            <person name="Mejri S."/>
            <person name="Dirks R."/>
            <person name="Jansen H."/>
            <person name="Henkel C."/>
            <person name="Chen W.J."/>
            <person name="Zahm M."/>
            <person name="Cabau C."/>
            <person name="Klopp C."/>
            <person name="Thompson A.W."/>
            <person name="Robinson-Rechavi M."/>
            <person name="Braasch I."/>
            <person name="Lecointre G."/>
            <person name="Bobe J."/>
            <person name="Postlethwait J.H."/>
            <person name="Berthelot C."/>
            <person name="Roest Crollius H."/>
            <person name="Guiguen Y."/>
        </authorList>
    </citation>
    <scope>NUCLEOTIDE SEQUENCE</scope>
    <source>
        <strain evidence="1">NC1722</strain>
    </source>
</reference>
<organism evidence="1 2">
    <name type="scientific">Aldrovandia affinis</name>
    <dbReference type="NCBI Taxonomy" id="143900"/>
    <lineage>
        <taxon>Eukaryota</taxon>
        <taxon>Metazoa</taxon>
        <taxon>Chordata</taxon>
        <taxon>Craniata</taxon>
        <taxon>Vertebrata</taxon>
        <taxon>Euteleostomi</taxon>
        <taxon>Actinopterygii</taxon>
        <taxon>Neopterygii</taxon>
        <taxon>Teleostei</taxon>
        <taxon>Notacanthiformes</taxon>
        <taxon>Halosauridae</taxon>
        <taxon>Aldrovandia</taxon>
    </lineage>
</organism>
<protein>
    <submittedName>
        <fullName evidence="1">Uncharacterized protein</fullName>
    </submittedName>
</protein>
<comment type="caution">
    <text evidence="1">The sequence shown here is derived from an EMBL/GenBank/DDBJ whole genome shotgun (WGS) entry which is preliminary data.</text>
</comment>
<dbReference type="EMBL" id="JAINUG010000364">
    <property type="protein sequence ID" value="KAJ8373369.1"/>
    <property type="molecule type" value="Genomic_DNA"/>
</dbReference>
<proteinExistence type="predicted"/>
<evidence type="ECO:0000313" key="2">
    <source>
        <dbReference type="Proteomes" id="UP001221898"/>
    </source>
</evidence>
<keyword evidence="2" id="KW-1185">Reference proteome</keyword>
<gene>
    <name evidence="1" type="ORF">AAFF_G00266130</name>
</gene>
<sequence>MSKRGGPRRAAPERPVLSSLAALERLSAGGTHYPALVPSSSWVRMYRICMNVERGGVLSSTFNSSSSYCPRGCWVAAAANIPAGGKKNSFPRAGGFKQPTAERMPYELQVVSPMKSLPRNEVPTASAELGLLT</sequence>
<evidence type="ECO:0000313" key="1">
    <source>
        <dbReference type="EMBL" id="KAJ8373369.1"/>
    </source>
</evidence>
<name>A0AAD7W308_9TELE</name>